<evidence type="ECO:0000313" key="14">
    <source>
        <dbReference type="Proteomes" id="UP000487882"/>
    </source>
</evidence>
<dbReference type="InterPro" id="IPR001001">
    <property type="entry name" value="DNA_polIII_beta"/>
</dbReference>
<dbReference type="Gene3D" id="3.10.150.10">
    <property type="entry name" value="DNA Polymerase III, subunit A, domain 2"/>
    <property type="match status" value="3"/>
</dbReference>
<keyword evidence="4 9" id="KW-0808">Transferase</keyword>
<dbReference type="GO" id="GO:0006271">
    <property type="term" value="P:DNA strand elongation involved in DNA replication"/>
    <property type="evidence" value="ECO:0007669"/>
    <property type="project" value="TreeGrafter"/>
</dbReference>
<keyword evidence="8" id="KW-0238">DNA-binding</keyword>
<evidence type="ECO:0000259" key="11">
    <source>
        <dbReference type="Pfam" id="PF02767"/>
    </source>
</evidence>
<evidence type="ECO:0000256" key="1">
    <source>
        <dbReference type="ARBA" id="ARBA00004496"/>
    </source>
</evidence>
<evidence type="ECO:0000256" key="8">
    <source>
        <dbReference type="ARBA" id="ARBA00023125"/>
    </source>
</evidence>
<dbReference type="GO" id="GO:0005737">
    <property type="term" value="C:cytoplasm"/>
    <property type="evidence" value="ECO:0007669"/>
    <property type="project" value="UniProtKB-SubCell"/>
</dbReference>
<name>A0A7K1J3K7_9BIFI</name>
<dbReference type="CDD" id="cd00140">
    <property type="entry name" value="beta_clamp"/>
    <property type="match status" value="1"/>
</dbReference>
<dbReference type="InterPro" id="IPR022637">
    <property type="entry name" value="DNA_polIII_beta_cen"/>
</dbReference>
<dbReference type="PANTHER" id="PTHR30478">
    <property type="entry name" value="DNA POLYMERASE III SUBUNIT BETA"/>
    <property type="match status" value="1"/>
</dbReference>
<feature type="domain" description="DNA polymerase III beta sliding clamp C-terminal" evidence="12">
    <location>
        <begin position="256"/>
        <end position="359"/>
    </location>
</feature>
<comment type="function">
    <text evidence="9">Confers DNA tethering and processivity to DNA polymerases and other proteins. Acts as a clamp, forming a ring around DNA (a reaction catalyzed by the clamp-loading complex) which diffuses in an ATP-independent manner freely and bidirectionally along dsDNA. Initially characterized for its ability to contact the catalytic subunit of DNA polymerase III (Pol III), a complex, multichain enzyme responsible for most of the replicative synthesis in bacteria; Pol III exhibits 3'-5' exonuclease proofreading activity. The beta chain is required for initiation of replication as well as for processivity of DNA replication.</text>
</comment>
<dbReference type="SMART" id="SM00480">
    <property type="entry name" value="POL3Bc"/>
    <property type="match status" value="1"/>
</dbReference>
<dbReference type="InterPro" id="IPR022634">
    <property type="entry name" value="DNA_polIII_beta_N"/>
</dbReference>
<dbReference type="GO" id="GO:0009360">
    <property type="term" value="C:DNA polymerase III complex"/>
    <property type="evidence" value="ECO:0007669"/>
    <property type="project" value="InterPro"/>
</dbReference>
<keyword evidence="5 9" id="KW-0548">Nucleotidyltransferase</keyword>
<keyword evidence="6 9" id="KW-0235">DNA replication</keyword>
<evidence type="ECO:0000256" key="5">
    <source>
        <dbReference type="ARBA" id="ARBA00022695"/>
    </source>
</evidence>
<protein>
    <recommendedName>
        <fullName evidence="9">Beta sliding clamp</fullName>
    </recommendedName>
</protein>
<evidence type="ECO:0000313" key="13">
    <source>
        <dbReference type="EMBL" id="MUH59243.1"/>
    </source>
</evidence>
<comment type="caution">
    <text evidence="13">The sequence shown here is derived from an EMBL/GenBank/DDBJ whole genome shotgun (WGS) entry which is preliminary data.</text>
</comment>
<feature type="domain" description="DNA polymerase III beta sliding clamp central" evidence="11">
    <location>
        <begin position="127"/>
        <end position="243"/>
    </location>
</feature>
<proteinExistence type="inferred from homology"/>
<keyword evidence="14" id="KW-1185">Reference proteome</keyword>
<accession>A0A7K1J3K7</accession>
<evidence type="ECO:0000256" key="7">
    <source>
        <dbReference type="ARBA" id="ARBA00022932"/>
    </source>
</evidence>
<dbReference type="InterPro" id="IPR022635">
    <property type="entry name" value="DNA_polIII_beta_C"/>
</dbReference>
<comment type="subcellular location">
    <subcellularLocation>
        <location evidence="1 9">Cytoplasm</location>
    </subcellularLocation>
</comment>
<dbReference type="GO" id="GO:0008408">
    <property type="term" value="F:3'-5' exonuclease activity"/>
    <property type="evidence" value="ECO:0007669"/>
    <property type="project" value="InterPro"/>
</dbReference>
<dbReference type="GO" id="GO:0003887">
    <property type="term" value="F:DNA-directed DNA polymerase activity"/>
    <property type="evidence" value="ECO:0007669"/>
    <property type="project" value="UniProtKB-UniRule"/>
</dbReference>
<comment type="similarity">
    <text evidence="2 9">Belongs to the beta sliding clamp family.</text>
</comment>
<comment type="subunit">
    <text evidence="9">Forms a ring-shaped head-to-tail homodimer around DNA.</text>
</comment>
<dbReference type="GO" id="GO:0003677">
    <property type="term" value="F:DNA binding"/>
    <property type="evidence" value="ECO:0007669"/>
    <property type="project" value="UniProtKB-UniRule"/>
</dbReference>
<evidence type="ECO:0000256" key="2">
    <source>
        <dbReference type="ARBA" id="ARBA00010752"/>
    </source>
</evidence>
<evidence type="ECO:0000259" key="10">
    <source>
        <dbReference type="Pfam" id="PF00712"/>
    </source>
</evidence>
<dbReference type="EMBL" id="WNLP01000002">
    <property type="protein sequence ID" value="MUH59243.1"/>
    <property type="molecule type" value="Genomic_DNA"/>
</dbReference>
<evidence type="ECO:0000256" key="6">
    <source>
        <dbReference type="ARBA" id="ARBA00022705"/>
    </source>
</evidence>
<dbReference type="AlphaFoldDB" id="A0A7K1J3K7"/>
<dbReference type="PANTHER" id="PTHR30478:SF0">
    <property type="entry name" value="BETA SLIDING CLAMP"/>
    <property type="match status" value="1"/>
</dbReference>
<keyword evidence="7 9" id="KW-0239">DNA-directed DNA polymerase</keyword>
<evidence type="ECO:0000256" key="4">
    <source>
        <dbReference type="ARBA" id="ARBA00022679"/>
    </source>
</evidence>
<gene>
    <name evidence="13" type="ORF">GSD1FS_0560</name>
</gene>
<dbReference type="InterPro" id="IPR046938">
    <property type="entry name" value="DNA_clamp_sf"/>
</dbReference>
<keyword evidence="3 9" id="KW-0963">Cytoplasm</keyword>
<dbReference type="Pfam" id="PF00712">
    <property type="entry name" value="DNA_pol3_beta"/>
    <property type="match status" value="1"/>
</dbReference>
<reference evidence="13 14" key="1">
    <citation type="submission" date="2019-09" db="EMBL/GenBank/DDBJ databases">
        <title>Bifidobacterium canis sp. nov., isolated from the digestive tract of German Shepherd dog puppy.</title>
        <authorList>
            <person name="Bunesova V."/>
        </authorList>
    </citation>
    <scope>NUCLEOTIDE SEQUENCE [LARGE SCALE GENOMIC DNA]</scope>
    <source>
        <strain evidence="13 14">GSD1FS</strain>
    </source>
</reference>
<evidence type="ECO:0000259" key="12">
    <source>
        <dbReference type="Pfam" id="PF02768"/>
    </source>
</evidence>
<evidence type="ECO:0000256" key="3">
    <source>
        <dbReference type="ARBA" id="ARBA00022490"/>
    </source>
</evidence>
<dbReference type="NCBIfam" id="TIGR00663">
    <property type="entry name" value="dnan"/>
    <property type="match status" value="1"/>
</dbReference>
<organism evidence="13 14">
    <name type="scientific">Bifidobacterium canis</name>
    <dbReference type="NCBI Taxonomy" id="2610880"/>
    <lineage>
        <taxon>Bacteria</taxon>
        <taxon>Bacillati</taxon>
        <taxon>Actinomycetota</taxon>
        <taxon>Actinomycetes</taxon>
        <taxon>Bifidobacteriales</taxon>
        <taxon>Bifidobacteriaceae</taxon>
        <taxon>Bifidobacterium</taxon>
    </lineage>
</organism>
<dbReference type="Proteomes" id="UP000487882">
    <property type="component" value="Unassembled WGS sequence"/>
</dbReference>
<dbReference type="PIRSF" id="PIRSF000804">
    <property type="entry name" value="DNA_pol_III_b"/>
    <property type="match status" value="1"/>
</dbReference>
<evidence type="ECO:0000256" key="9">
    <source>
        <dbReference type="PIRNR" id="PIRNR000804"/>
    </source>
</evidence>
<dbReference type="Pfam" id="PF02767">
    <property type="entry name" value="DNA_pol3_beta_2"/>
    <property type="match status" value="1"/>
</dbReference>
<feature type="domain" description="DNA polymerase III beta sliding clamp N-terminal" evidence="10">
    <location>
        <begin position="1"/>
        <end position="118"/>
    </location>
</feature>
<dbReference type="RefSeq" id="WP_155588264.1">
    <property type="nucleotide sequence ID" value="NZ_WNLP01000002.1"/>
</dbReference>
<sequence length="374" mass="41149">MKVEVNTAAFADAVAWTTSVIDARPANPILAGVKLEAQDGTMQLSVFTYEISARDHVEAGIDEAGTVVVLGKLLADISKSLPAEKTYLDANETTMTITSGAASFTLQLMPESEYPDLPELPQQLGQVDAQTFMQTVNQAAIAVARDENRPVLTGVHMRFNGDEVTLSSTDRFRLARASFHWTSQDEQLETTALVRGAYLTKIARSMDERENVTIYLDAENPSLIGIENAGRVSTVQLIDGEFPSVDRLYADSYPIQAVINKTDLLEAAKRVSLVAERNAPIRMVFTEQQVLLTAGGIDEASAKQTLPVDLDGEDITVAFNPAYLRDGLSVITEPYIRMKMTTAVKPVEFNGQQEQDSEESMNYRYLLVPMRFNV</sequence>
<dbReference type="SUPFAM" id="SSF55979">
    <property type="entry name" value="DNA clamp"/>
    <property type="match status" value="3"/>
</dbReference>
<dbReference type="Pfam" id="PF02768">
    <property type="entry name" value="DNA_pol3_beta_3"/>
    <property type="match status" value="1"/>
</dbReference>